<evidence type="ECO:0000256" key="5">
    <source>
        <dbReference type="ARBA" id="ARBA00032875"/>
    </source>
</evidence>
<proteinExistence type="inferred from homology"/>
<dbReference type="PANTHER" id="PTHR43272">
    <property type="entry name" value="LONG-CHAIN-FATTY-ACID--COA LIGASE"/>
    <property type="match status" value="1"/>
</dbReference>
<keyword evidence="8" id="KW-1185">Reference proteome</keyword>
<gene>
    <name evidence="7" type="ORF">D3226_12855</name>
</gene>
<dbReference type="Pfam" id="PF00501">
    <property type="entry name" value="AMP-binding"/>
    <property type="match status" value="1"/>
</dbReference>
<dbReference type="InterPro" id="IPR000873">
    <property type="entry name" value="AMP-dep_synth/lig_dom"/>
</dbReference>
<keyword evidence="2 7" id="KW-0436">Ligase</keyword>
<dbReference type="Gene3D" id="3.40.50.12780">
    <property type="entry name" value="N-terminal domain of ligase-like"/>
    <property type="match status" value="1"/>
</dbReference>
<protein>
    <recommendedName>
        <fullName evidence="5">Acyl-CoA synthetase</fullName>
    </recommendedName>
</protein>
<dbReference type="InterPro" id="IPR020845">
    <property type="entry name" value="AMP-binding_CS"/>
</dbReference>
<dbReference type="GO" id="GO:0016874">
    <property type="term" value="F:ligase activity"/>
    <property type="evidence" value="ECO:0007669"/>
    <property type="project" value="UniProtKB-KW"/>
</dbReference>
<evidence type="ECO:0000259" key="6">
    <source>
        <dbReference type="Pfam" id="PF00501"/>
    </source>
</evidence>
<evidence type="ECO:0000256" key="3">
    <source>
        <dbReference type="ARBA" id="ARBA00022832"/>
    </source>
</evidence>
<evidence type="ECO:0000256" key="2">
    <source>
        <dbReference type="ARBA" id="ARBA00022598"/>
    </source>
</evidence>
<keyword evidence="4" id="KW-0443">Lipid metabolism</keyword>
<dbReference type="CDD" id="cd05907">
    <property type="entry name" value="VL_LC_FACS_like"/>
    <property type="match status" value="1"/>
</dbReference>
<evidence type="ECO:0000313" key="7">
    <source>
        <dbReference type="EMBL" id="MBL3690833.1"/>
    </source>
</evidence>
<dbReference type="PROSITE" id="PS00455">
    <property type="entry name" value="AMP_BINDING"/>
    <property type="match status" value="1"/>
</dbReference>
<dbReference type="InterPro" id="IPR042099">
    <property type="entry name" value="ANL_N_sf"/>
</dbReference>
<keyword evidence="3" id="KW-0276">Fatty acid metabolism</keyword>
<dbReference type="SUPFAM" id="SSF56801">
    <property type="entry name" value="Acetyl-CoA synthetase-like"/>
    <property type="match status" value="1"/>
</dbReference>
<dbReference type="EMBL" id="QYAD01000005">
    <property type="protein sequence ID" value="MBL3690833.1"/>
    <property type="molecule type" value="Genomic_DNA"/>
</dbReference>
<accession>A0ABS1SRX4</accession>
<comment type="similarity">
    <text evidence="1">Belongs to the ATP-dependent AMP-binding enzyme family.</text>
</comment>
<dbReference type="Pfam" id="PF23562">
    <property type="entry name" value="AMP-binding_C_3"/>
    <property type="match status" value="1"/>
</dbReference>
<dbReference type="RefSeq" id="WP_202383016.1">
    <property type="nucleotide sequence ID" value="NZ_BAAAMA010000009.1"/>
</dbReference>
<evidence type="ECO:0000256" key="1">
    <source>
        <dbReference type="ARBA" id="ARBA00006432"/>
    </source>
</evidence>
<dbReference type="Proteomes" id="UP001646141">
    <property type="component" value="Unassembled WGS sequence"/>
</dbReference>
<evidence type="ECO:0000256" key="4">
    <source>
        <dbReference type="ARBA" id="ARBA00023098"/>
    </source>
</evidence>
<organism evidence="7 8">
    <name type="scientific">Leucobacter chromiireducens subsp. chromiireducens</name>
    <dbReference type="NCBI Taxonomy" id="660067"/>
    <lineage>
        <taxon>Bacteria</taxon>
        <taxon>Bacillati</taxon>
        <taxon>Actinomycetota</taxon>
        <taxon>Actinomycetes</taxon>
        <taxon>Micrococcales</taxon>
        <taxon>Microbacteriaceae</taxon>
        <taxon>Leucobacter</taxon>
    </lineage>
</organism>
<name>A0ABS1SRX4_9MICO</name>
<comment type="caution">
    <text evidence="7">The sequence shown here is derived from an EMBL/GenBank/DDBJ whole genome shotgun (WGS) entry which is preliminary data.</text>
</comment>
<feature type="domain" description="AMP-dependent synthetase/ligase" evidence="6">
    <location>
        <begin position="25"/>
        <end position="442"/>
    </location>
</feature>
<evidence type="ECO:0000313" key="8">
    <source>
        <dbReference type="Proteomes" id="UP001646141"/>
    </source>
</evidence>
<dbReference type="PANTHER" id="PTHR43272:SF32">
    <property type="entry name" value="AMP-DEPENDENT SYNTHETASE_LIGASE DOMAIN-CONTAINING PROTEIN"/>
    <property type="match status" value="1"/>
</dbReference>
<sequence>MVQEWSTPMQVDLSGHRNVTDLLLRRAQRAPQHAAFEVPTDPSDPGGQWRQVSTQEFLAEVTALAKGFIAAGVSPGDAIGIMSATRYEWAVADLASWFAGAVVVPIYDTASAEQVAAIVGDARVRLAVAGDATQLCVLDAALEQASHDTIGVWVMGDPPMNADARSLGALAARASEVSDEVLDTRRRLAGPESPATIVYTSGTTGEPKGAVLSHRNFLGQVLGIAAAYQDVVRDTGNTIIFLPLAHVLARGLQLICLASGMRIAHLADPAQVVPSLRVLRPSFLVVVPRVLEKVRAAAAQKAEDRGLGRVWRSAEHTAVSWARIAEARDDGEAVRPTLALRARHAVFDRVFYRKLRAVLGGRLDYMLSGGAALDAELSLLFRGIGVPVIEGYGLTETTAPLTGNLPRSIRSGTVGAPLPGLTVRISDAGEVLARGIGVFEGYRDPAHNEHAFVDGFFRTGDLGSLDEHGRLTLSGRLKDVIVTSTGKTVVPMRWENVAAAHPLVSHAVMVGEGRSYLSALLVLDPDELIAWAAREGVTIGVAGPGGFDEVTDERIRAELADTIAHANSIVSRAEQVRRYTVISADLNDPALITPTLKIKRRVALDRGALLVEESYAQPLHHTGN</sequence>
<reference evidence="7 8" key="1">
    <citation type="submission" date="2018-09" db="EMBL/GenBank/DDBJ databases">
        <title>Comparative genomics of Leucobacter spp.</title>
        <authorList>
            <person name="Reis A.C."/>
            <person name="Kolvenbach B.A."/>
            <person name="Corvini P.F.X."/>
            <person name="Nunes O.C."/>
        </authorList>
    </citation>
    <scope>NUCLEOTIDE SEQUENCE [LARGE SCALE GENOMIC DNA]</scope>
    <source>
        <strain evidence="7 8">L-1</strain>
    </source>
</reference>